<comment type="caution">
    <text evidence="2">The sequence shown here is derived from an EMBL/GenBank/DDBJ whole genome shotgun (WGS) entry which is preliminary data.</text>
</comment>
<dbReference type="InterPro" id="IPR055768">
    <property type="entry name" value="DUF7344"/>
</dbReference>
<name>A0A9Q4KZ46_9EURY</name>
<dbReference type="Pfam" id="PF24035">
    <property type="entry name" value="DUF7344"/>
    <property type="match status" value="1"/>
</dbReference>
<evidence type="ECO:0000259" key="1">
    <source>
        <dbReference type="Pfam" id="PF24035"/>
    </source>
</evidence>
<protein>
    <recommendedName>
        <fullName evidence="1">DUF7344 domain-containing protein</fullName>
    </recommendedName>
</protein>
<accession>A0A9Q4KZ46</accession>
<evidence type="ECO:0000313" key="2">
    <source>
        <dbReference type="EMBL" id="MDF9746693.1"/>
    </source>
</evidence>
<keyword evidence="3" id="KW-1185">Reference proteome</keyword>
<reference evidence="2" key="1">
    <citation type="submission" date="2022-06" db="EMBL/GenBank/DDBJ databases">
        <title>Natrinema sp. a new haloarchaeum isolate from saline soil.</title>
        <authorList>
            <person name="Strakova D."/>
            <person name="Galisteo C."/>
            <person name="Sanchez-Porro C."/>
            <person name="Ventosa A."/>
        </authorList>
    </citation>
    <scope>NUCLEOTIDE SEQUENCE</scope>
    <source>
        <strain evidence="2">S1CR25-10</strain>
    </source>
</reference>
<dbReference type="EMBL" id="JAMQOT010000004">
    <property type="protein sequence ID" value="MDF9746693.1"/>
    <property type="molecule type" value="Genomic_DNA"/>
</dbReference>
<dbReference type="RefSeq" id="WP_277522230.1">
    <property type="nucleotide sequence ID" value="NZ_JAMQOT010000004.1"/>
</dbReference>
<feature type="domain" description="DUF7344" evidence="1">
    <location>
        <begin position="27"/>
        <end position="104"/>
    </location>
</feature>
<gene>
    <name evidence="2" type="ORF">NDI89_13970</name>
</gene>
<organism evidence="2 3">
    <name type="scientific">Natrinema salsiterrestre</name>
    <dbReference type="NCBI Taxonomy" id="2950540"/>
    <lineage>
        <taxon>Archaea</taxon>
        <taxon>Methanobacteriati</taxon>
        <taxon>Methanobacteriota</taxon>
        <taxon>Stenosarchaea group</taxon>
        <taxon>Halobacteria</taxon>
        <taxon>Halobacteriales</taxon>
        <taxon>Natrialbaceae</taxon>
        <taxon>Natrinema</taxon>
    </lineage>
</organism>
<evidence type="ECO:0000313" key="3">
    <source>
        <dbReference type="Proteomes" id="UP001154061"/>
    </source>
</evidence>
<sequence>MGNDNATLELFALQTASDAVPVDEVIRLLANVHARNAVVYLHDHPAATLDELADALTAAAASADETIATPSDRDRVLIRLHHDILPRLADLDFIEFDSETNTVTETRIPDAVVAALGIDE</sequence>
<dbReference type="AlphaFoldDB" id="A0A9Q4KZ46"/>
<dbReference type="Proteomes" id="UP001154061">
    <property type="component" value="Unassembled WGS sequence"/>
</dbReference>
<proteinExistence type="predicted"/>